<reference evidence="10 11" key="1">
    <citation type="submission" date="2017-03" db="EMBL/GenBank/DDBJ databases">
        <authorList>
            <person name="Afonso C.L."/>
            <person name="Miller P.J."/>
            <person name="Scott M.A."/>
            <person name="Spackman E."/>
            <person name="Goraichik I."/>
            <person name="Dimitrov K.M."/>
            <person name="Suarez D.L."/>
            <person name="Swayne D.E."/>
        </authorList>
    </citation>
    <scope>NUCLEOTIDE SEQUENCE [LARGE SCALE GENOMIC DNA]</scope>
    <source>
        <strain evidence="10">PRJEB14757</strain>
    </source>
</reference>
<dbReference type="InterPro" id="IPR013783">
    <property type="entry name" value="Ig-like_fold"/>
</dbReference>
<feature type="active site" description="Nucleophile" evidence="8">
    <location>
        <position position="376"/>
    </location>
</feature>
<dbReference type="PIRSF" id="PIRSF000463">
    <property type="entry name" value="GlgB"/>
    <property type="match status" value="1"/>
</dbReference>
<dbReference type="GO" id="GO:0043169">
    <property type="term" value="F:cation binding"/>
    <property type="evidence" value="ECO:0007669"/>
    <property type="project" value="InterPro"/>
</dbReference>
<dbReference type="InterPro" id="IPR014756">
    <property type="entry name" value="Ig_E-set"/>
</dbReference>
<evidence type="ECO:0000256" key="8">
    <source>
        <dbReference type="PIRSR" id="PIRSR000463-1"/>
    </source>
</evidence>
<sequence>MEFDVKRSLQNRLDNDFLLRPFESHILNILDKIDSTGKKLTGKNNWVDSLPDFASGHEYFGLHFRDGRWIFREWAPNASEIYLKGDFSGWNREKRFALSRISQNGIWEIELPENMLNHGDHYRLEMLWPGGAGERIPAWTRRVVSASDSMSFNAEVWNPVPYEWKNISPSASHFSSLLKNESEISFPNSHSPLVDREPWGKVNGQVTENKLLKTPLLIYECHIGMAQEAPGIGTFTQFRQNILPRIKDAGYKAIQIMAVAEHPYYASFGYQVSSFFACSSRFGTPEELKALVDDAHGMGIMVFMDLVHSHAVKNEVEGLSCFDGSLWQYFHKGERGEHRAWDSRCFDYGKPEVLHFLLSNCRFWMDEYRFDGFRFDGVTSMIFKHHGLDKSFTGYEDYFDQSVDEEALVYLALANVMIHKLNPDAVTIAEDVSGMPGIGIAVDNGGFGFDYRYAMGVPDHWIKLVKDTPDEEWSMGSLWHHLTDRRHDEKSISYAESHDQAMVGDQTLIHRMIGHRIYNSMSQGMVDIVVSRGIALHKMIRLITLATAGSGYLNFMGNEFGHPEWIDFPREGNGWSYHHARRMWHLVDDPMLCYSQLAEFDKDMTELACKERLLDGSFPYLLHIDESAKIIAFMRADLVFVFNFHADISKSDYMIPASPGSYTIALDTDNGLYGGFNRQDSAVIHHTITDKIHRHHLFMYLPARSGVVLTRLKRL</sequence>
<dbReference type="FunFam" id="3.20.20.80:FF:000001">
    <property type="entry name" value="1,4-alpha-glucan branching enzyme"/>
    <property type="match status" value="1"/>
</dbReference>
<keyword evidence="7" id="KW-0119">Carbohydrate metabolism</keyword>
<comment type="similarity">
    <text evidence="3">Belongs to the glycosyl hydrolase 13 family. GlgB subfamily.</text>
</comment>
<dbReference type="Pfam" id="PF02922">
    <property type="entry name" value="CBM_48"/>
    <property type="match status" value="1"/>
</dbReference>
<dbReference type="CDD" id="cd02854">
    <property type="entry name" value="E_set_GBE_euk_N"/>
    <property type="match status" value="1"/>
</dbReference>
<dbReference type="SUPFAM" id="SSF51445">
    <property type="entry name" value="(Trans)glycosidases"/>
    <property type="match status" value="1"/>
</dbReference>
<evidence type="ECO:0000313" key="11">
    <source>
        <dbReference type="Proteomes" id="UP000191931"/>
    </source>
</evidence>
<dbReference type="InterPro" id="IPR013780">
    <property type="entry name" value="Glyco_hydro_b"/>
</dbReference>
<dbReference type="SUPFAM" id="SSF81296">
    <property type="entry name" value="E set domains"/>
    <property type="match status" value="1"/>
</dbReference>
<dbReference type="GO" id="GO:0004553">
    <property type="term" value="F:hydrolase activity, hydrolyzing O-glycosyl compounds"/>
    <property type="evidence" value="ECO:0007669"/>
    <property type="project" value="InterPro"/>
</dbReference>
<proteinExistence type="inferred from homology"/>
<dbReference type="Gene3D" id="2.60.40.10">
    <property type="entry name" value="Immunoglobulins"/>
    <property type="match status" value="1"/>
</dbReference>
<evidence type="ECO:0000256" key="6">
    <source>
        <dbReference type="ARBA" id="ARBA00022679"/>
    </source>
</evidence>
<dbReference type="SUPFAM" id="SSF51011">
    <property type="entry name" value="Glycosyl hydrolase domain"/>
    <property type="match status" value="1"/>
</dbReference>
<feature type="active site" description="Proton donor" evidence="8">
    <location>
        <position position="430"/>
    </location>
</feature>
<dbReference type="RefSeq" id="WP_080806515.1">
    <property type="nucleotide sequence ID" value="NZ_LT828554.1"/>
</dbReference>
<comment type="function">
    <text evidence="2">Catalyzes the formation of the alpha-1,6-glucosidic linkages in glycogen by scission of a 1,4-alpha-linked oligosaccharide from growing alpha-1,4-glucan chains and the subsequent attachment of the oligosaccharide to the alpha-1,6 position.</text>
</comment>
<evidence type="ECO:0000256" key="4">
    <source>
        <dbReference type="ARBA" id="ARBA00012541"/>
    </source>
</evidence>
<protein>
    <recommendedName>
        <fullName evidence="4">1,4-alpha-glucan branching enzyme</fullName>
        <ecNumber evidence="4">2.4.1.18</ecNumber>
    </recommendedName>
</protein>
<dbReference type="OrthoDB" id="9800174at2"/>
<dbReference type="PANTHER" id="PTHR43651:SF3">
    <property type="entry name" value="1,4-ALPHA-GLUCAN-BRANCHING ENZYME"/>
    <property type="match status" value="1"/>
</dbReference>
<dbReference type="Gene3D" id="3.20.20.80">
    <property type="entry name" value="Glycosidases"/>
    <property type="match status" value="1"/>
</dbReference>
<feature type="domain" description="Glycosyl hydrolase family 13 catalytic" evidence="9">
    <location>
        <begin position="233"/>
        <end position="608"/>
    </location>
</feature>
<dbReference type="EC" id="2.4.1.18" evidence="4"/>
<dbReference type="SMART" id="SM00642">
    <property type="entry name" value="Aamy"/>
    <property type="match status" value="1"/>
</dbReference>
<dbReference type="Pfam" id="PF00128">
    <property type="entry name" value="Alpha-amylase"/>
    <property type="match status" value="1"/>
</dbReference>
<evidence type="ECO:0000256" key="7">
    <source>
        <dbReference type="ARBA" id="ARBA00023277"/>
    </source>
</evidence>
<evidence type="ECO:0000256" key="2">
    <source>
        <dbReference type="ARBA" id="ARBA00002953"/>
    </source>
</evidence>
<keyword evidence="6 10" id="KW-0808">Transferase</keyword>
<dbReference type="InterPro" id="IPR017853">
    <property type="entry name" value="GH"/>
</dbReference>
<evidence type="ECO:0000256" key="5">
    <source>
        <dbReference type="ARBA" id="ARBA00022676"/>
    </source>
</evidence>
<dbReference type="AlphaFoldDB" id="A0A1W1HAN4"/>
<comment type="catalytic activity">
    <reaction evidence="1">
        <text>Transfers a segment of a (1-&gt;4)-alpha-D-glucan chain to a primary hydroxy group in a similar glucan chain.</text>
        <dbReference type="EC" id="2.4.1.18"/>
    </reaction>
</comment>
<dbReference type="GO" id="GO:0005737">
    <property type="term" value="C:cytoplasm"/>
    <property type="evidence" value="ECO:0007669"/>
    <property type="project" value="TreeGrafter"/>
</dbReference>
<evidence type="ECO:0000313" key="10">
    <source>
        <dbReference type="EMBL" id="SLM29506.1"/>
    </source>
</evidence>
<gene>
    <name evidence="10" type="primary">glgB</name>
    <name evidence="10" type="ORF">MTBBW1_1850008</name>
</gene>
<keyword evidence="11" id="KW-1185">Reference proteome</keyword>
<dbReference type="EMBL" id="FWEV01000096">
    <property type="protein sequence ID" value="SLM29506.1"/>
    <property type="molecule type" value="Genomic_DNA"/>
</dbReference>
<dbReference type="InterPro" id="IPR037439">
    <property type="entry name" value="Branching_enzy"/>
</dbReference>
<name>A0A1W1HAN4_9BACT</name>
<evidence type="ECO:0000259" key="9">
    <source>
        <dbReference type="SMART" id="SM00642"/>
    </source>
</evidence>
<keyword evidence="5 10" id="KW-0328">Glycosyltransferase</keyword>
<dbReference type="Proteomes" id="UP000191931">
    <property type="component" value="Unassembled WGS sequence"/>
</dbReference>
<dbReference type="Pfam" id="PF02806">
    <property type="entry name" value="Alpha-amylase_C"/>
    <property type="match status" value="1"/>
</dbReference>
<evidence type="ECO:0000256" key="1">
    <source>
        <dbReference type="ARBA" id="ARBA00000826"/>
    </source>
</evidence>
<evidence type="ECO:0000256" key="3">
    <source>
        <dbReference type="ARBA" id="ARBA00009000"/>
    </source>
</evidence>
<dbReference type="InterPro" id="IPR006048">
    <property type="entry name" value="A-amylase/branching_C"/>
</dbReference>
<dbReference type="GO" id="GO:0003844">
    <property type="term" value="F:1,4-alpha-glucan branching enzyme activity"/>
    <property type="evidence" value="ECO:0007669"/>
    <property type="project" value="UniProtKB-EC"/>
</dbReference>
<dbReference type="CDD" id="cd11321">
    <property type="entry name" value="AmyAc_bac_euk_BE"/>
    <property type="match status" value="1"/>
</dbReference>
<dbReference type="InterPro" id="IPR004193">
    <property type="entry name" value="Glyco_hydro_13_N"/>
</dbReference>
<dbReference type="Gene3D" id="2.60.40.1180">
    <property type="entry name" value="Golgi alpha-mannosidase II"/>
    <property type="match status" value="1"/>
</dbReference>
<organism evidence="10 11">
    <name type="scientific">Desulfamplus magnetovallimortis</name>
    <dbReference type="NCBI Taxonomy" id="1246637"/>
    <lineage>
        <taxon>Bacteria</taxon>
        <taxon>Pseudomonadati</taxon>
        <taxon>Thermodesulfobacteriota</taxon>
        <taxon>Desulfobacteria</taxon>
        <taxon>Desulfobacterales</taxon>
        <taxon>Desulfobacteraceae</taxon>
        <taxon>Desulfamplus</taxon>
    </lineage>
</organism>
<dbReference type="STRING" id="1246637.MTBBW1_1850008"/>
<dbReference type="InterPro" id="IPR006047">
    <property type="entry name" value="GH13_cat_dom"/>
</dbReference>
<dbReference type="GO" id="GO:0005978">
    <property type="term" value="P:glycogen biosynthetic process"/>
    <property type="evidence" value="ECO:0007669"/>
    <property type="project" value="InterPro"/>
</dbReference>
<accession>A0A1W1HAN4</accession>
<dbReference type="PANTHER" id="PTHR43651">
    <property type="entry name" value="1,4-ALPHA-GLUCAN-BRANCHING ENZYME"/>
    <property type="match status" value="1"/>
</dbReference>